<keyword evidence="2" id="KW-1185">Reference proteome</keyword>
<evidence type="ECO:0000313" key="2">
    <source>
        <dbReference type="Proteomes" id="UP000828922"/>
    </source>
</evidence>
<dbReference type="EMBL" id="CM038913">
    <property type="protein sequence ID" value="KAH9556555.1"/>
    <property type="molecule type" value="Genomic_DNA"/>
</dbReference>
<protein>
    <submittedName>
        <fullName evidence="1">Uncharacterized protein</fullName>
    </submittedName>
</protein>
<dbReference type="Proteomes" id="UP000828922">
    <property type="component" value="Linkage Group LG07"/>
</dbReference>
<gene>
    <name evidence="1" type="ORF">CY35_07G035400</name>
</gene>
<name>A0ACB8HK06_9BRYO</name>
<sequence>MTSLNAPGNSSSTENNKQQRSSACSSGAESDDDTSHHLPPVQGRTGGPTRRSSKGGWTPEEDEVLRRAVQWHKGKNWKKIAEFFSDRTDVQCLHRWQKVLNPDLVKGAWTKAEDDRILELVTKHGATKWSMIAQHLPGRIGKQCRERWHNHLNPNIKREAWTEQEDLTLIHAHQLYGNKWAEIAKFLPGRTDNSIKNHWHSTMKKKVDPATATDPVSKALAEYQAHQESMNPINPLGRLDSSMSTVGRAAAPLTNEATTSSIQPIRHIRGMPAATGPSSMTTRPLQYGEQYSEAKSCNPASPSSTAYSSLYANHENNLEKISCKVANAKKEHSVCEAAVGGHSTRPGTSQASWDGSPQSSGQSREYSGWSSSQSLGCSVSFSGVPMSRTLLPSIPSQQLPLHCPQETGPLSTMELPSFPSFSFVRPASEMMASSSSQGFQNMTLCVMGSFVPTASVPVTTAANLMQSNDAENHRGVPMTHGGNLAVMMDPNSQSFEWMRECFLSQPPCTQPILSVPSAQCDTESEEHTVDGVVGNQDELFMAANQAVINYHLQTPFLAELGLEEDGEIEDGSTGTTMDGLFYEPPRMPSCSTDSPFPSYDLIQGGQSLQAYSPLGVRQMIMPAGNCITPPPYHHLSQSPFQGCSPQSILRSAARSFSGSPSILRRKRPRPLTIPPKPGSICEEKKDMQLDRTHMSKSREEEKNAQVGGGLLNGSGKTPDDDGSTEEDVRPNEEEDSIKGAAVPQAAGGCQARAALFVSPPYHLGKTSSKISNAAEETFASEMPSACPSQGMATNSSSGQVGGGNSSGGTPFSARDGRHGAASNGLWESAGGKYNKRGRSQGFHHESGTGSRRGRGTTMVTMKTVQEGSMLVEQRTNAQGQPFFPRDANTLPTHLVMLPGAQNYASPRVVGLKHNAGFGGGGSDLRASSCETAAAAAVGGGSSGGLMSATTTTVLSSRSNRREMMMMSPGSMSTFGVWSSVTCASPVGVAVRHHTPAKDWLAELESFFASPTTIWREPWHMDPSPSAQKDGGMSFLEGLEAAVDHGEDDALGIMQHLHEQSASAYCEAEEVLARPPPPAVSVECMPSPLSGYQGQSDANPNPHDCKENMRVGSDDIDLGTSTSVNWFSPFHVDFLSPNGAVVAGTPPPVWGGVGSSSVVGLNGGSDENYLASGGACDPFSPSMYLLKECR</sequence>
<comment type="caution">
    <text evidence="1">The sequence shown here is derived from an EMBL/GenBank/DDBJ whole genome shotgun (WGS) entry which is preliminary data.</text>
</comment>
<proteinExistence type="predicted"/>
<organism evidence="1 2">
    <name type="scientific">Sphagnum magellanicum</name>
    <dbReference type="NCBI Taxonomy" id="128215"/>
    <lineage>
        <taxon>Eukaryota</taxon>
        <taxon>Viridiplantae</taxon>
        <taxon>Streptophyta</taxon>
        <taxon>Embryophyta</taxon>
        <taxon>Bryophyta</taxon>
        <taxon>Sphagnophytina</taxon>
        <taxon>Sphagnopsida</taxon>
        <taxon>Sphagnales</taxon>
        <taxon>Sphagnaceae</taxon>
        <taxon>Sphagnum</taxon>
    </lineage>
</organism>
<accession>A0ACB8HK06</accession>
<evidence type="ECO:0000313" key="1">
    <source>
        <dbReference type="EMBL" id="KAH9556555.1"/>
    </source>
</evidence>
<reference evidence="2" key="1">
    <citation type="journal article" date="2022" name="New Phytol.">
        <title>Phylogenomic structure and speciation in an emerging model: the Sphagnum magellanicum complex (Bryophyta).</title>
        <authorList>
            <person name="Shaw A.J."/>
            <person name="Piatkowski B."/>
            <person name="Duffy A.M."/>
            <person name="Aguero B."/>
            <person name="Imwattana K."/>
            <person name="Nieto-Lugilde M."/>
            <person name="Healey A."/>
            <person name="Weston D.J."/>
            <person name="Patel M.N."/>
            <person name="Schmutz J."/>
            <person name="Grimwood J."/>
            <person name="Yavitt J.B."/>
            <person name="Hassel K."/>
            <person name="Stenoien H.K."/>
            <person name="Flatberg K.I."/>
            <person name="Bickford C.P."/>
            <person name="Hicks K.A."/>
        </authorList>
    </citation>
    <scope>NUCLEOTIDE SEQUENCE [LARGE SCALE GENOMIC DNA]</scope>
</reference>